<proteinExistence type="predicted"/>
<sequence length="107" mass="11897">MFKRSRRWPSDARVHVIENGETIRASVSDVSEGGLQLECAQIDRKQGETLKLMVSGLTFTGTIRWRGKASYGLSFQPELSLDILRELTSGAYRGPDRGRGAPLMNTL</sequence>
<dbReference type="Pfam" id="PF07238">
    <property type="entry name" value="PilZ"/>
    <property type="match status" value="1"/>
</dbReference>
<dbReference type="Proteomes" id="UP000248916">
    <property type="component" value="Unassembled WGS sequence"/>
</dbReference>
<gene>
    <name evidence="2" type="ORF">LX81_01932</name>
</gene>
<dbReference type="SUPFAM" id="SSF141371">
    <property type="entry name" value="PilZ domain-like"/>
    <property type="match status" value="1"/>
</dbReference>
<accession>A0A2W7NZC5</accession>
<dbReference type="Gene3D" id="2.40.10.220">
    <property type="entry name" value="predicted glycosyltransferase like domains"/>
    <property type="match status" value="1"/>
</dbReference>
<reference evidence="2 3" key="1">
    <citation type="submission" date="2018-06" db="EMBL/GenBank/DDBJ databases">
        <title>Genomic Encyclopedia of Archaeal and Bacterial Type Strains, Phase II (KMG-II): from individual species to whole genera.</title>
        <authorList>
            <person name="Goeker M."/>
        </authorList>
    </citation>
    <scope>NUCLEOTIDE SEQUENCE [LARGE SCALE GENOMIC DNA]</scope>
    <source>
        <strain evidence="2 3">DSM 22009</strain>
    </source>
</reference>
<feature type="domain" description="PilZ" evidence="1">
    <location>
        <begin position="4"/>
        <end position="87"/>
    </location>
</feature>
<comment type="caution">
    <text evidence="2">The sequence shown here is derived from an EMBL/GenBank/DDBJ whole genome shotgun (WGS) entry which is preliminary data.</text>
</comment>
<keyword evidence="3" id="KW-1185">Reference proteome</keyword>
<evidence type="ECO:0000259" key="1">
    <source>
        <dbReference type="Pfam" id="PF07238"/>
    </source>
</evidence>
<protein>
    <submittedName>
        <fullName evidence="2">PilZ domain-containing protein</fullName>
    </submittedName>
</protein>
<dbReference type="InterPro" id="IPR009875">
    <property type="entry name" value="PilZ_domain"/>
</dbReference>
<dbReference type="RefSeq" id="WP_170133906.1">
    <property type="nucleotide sequence ID" value="NZ_QKZL01000006.1"/>
</dbReference>
<organism evidence="2 3">
    <name type="scientific">Palleronia aestuarii</name>
    <dbReference type="NCBI Taxonomy" id="568105"/>
    <lineage>
        <taxon>Bacteria</taxon>
        <taxon>Pseudomonadati</taxon>
        <taxon>Pseudomonadota</taxon>
        <taxon>Alphaproteobacteria</taxon>
        <taxon>Rhodobacterales</taxon>
        <taxon>Roseobacteraceae</taxon>
        <taxon>Palleronia</taxon>
    </lineage>
</organism>
<dbReference type="AlphaFoldDB" id="A0A2W7NZC5"/>
<dbReference type="EMBL" id="QKZL01000006">
    <property type="protein sequence ID" value="PZX16562.1"/>
    <property type="molecule type" value="Genomic_DNA"/>
</dbReference>
<dbReference type="GO" id="GO:0035438">
    <property type="term" value="F:cyclic-di-GMP binding"/>
    <property type="evidence" value="ECO:0007669"/>
    <property type="project" value="InterPro"/>
</dbReference>
<evidence type="ECO:0000313" key="3">
    <source>
        <dbReference type="Proteomes" id="UP000248916"/>
    </source>
</evidence>
<name>A0A2W7NZC5_9RHOB</name>
<evidence type="ECO:0000313" key="2">
    <source>
        <dbReference type="EMBL" id="PZX16562.1"/>
    </source>
</evidence>